<protein>
    <recommendedName>
        <fullName evidence="6">NHL repeat-containing protein</fullName>
    </recommendedName>
</protein>
<evidence type="ECO:0008006" key="6">
    <source>
        <dbReference type="Google" id="ProtNLM"/>
    </source>
</evidence>
<evidence type="ECO:0000256" key="2">
    <source>
        <dbReference type="SAM" id="Phobius"/>
    </source>
</evidence>
<feature type="compositionally biased region" description="Basic residues" evidence="1">
    <location>
        <begin position="332"/>
        <end position="347"/>
    </location>
</feature>
<dbReference type="Proteomes" id="UP000324705">
    <property type="component" value="Chromosome 7B"/>
</dbReference>
<evidence type="ECO:0000256" key="1">
    <source>
        <dbReference type="SAM" id="MobiDB-lite"/>
    </source>
</evidence>
<proteinExistence type="predicted"/>
<dbReference type="SUPFAM" id="SSF101898">
    <property type="entry name" value="NHL repeat"/>
    <property type="match status" value="1"/>
</dbReference>
<dbReference type="PANTHER" id="PTHR13833:SF79">
    <property type="entry name" value="OS06G0269300 PROTEIN"/>
    <property type="match status" value="1"/>
</dbReference>
<evidence type="ECO:0000313" key="4">
    <source>
        <dbReference type="EMBL" id="VAI85054.1"/>
    </source>
</evidence>
<keyword evidence="5" id="KW-1185">Reference proteome</keyword>
<keyword evidence="2" id="KW-1133">Transmembrane helix</keyword>
<dbReference type="Gramene" id="TRITD7Bv1G048580.1">
    <property type="protein sequence ID" value="TRITD7Bv1G048580.1"/>
    <property type="gene ID" value="TRITD7Bv1G048580"/>
</dbReference>
<name>A0A9R0ZVY2_TRITD</name>
<dbReference type="Gene3D" id="2.120.10.30">
    <property type="entry name" value="TolB, C-terminal domain"/>
    <property type="match status" value="1"/>
</dbReference>
<feature type="transmembrane region" description="Helical" evidence="2">
    <location>
        <begin position="251"/>
        <end position="273"/>
    </location>
</feature>
<feature type="compositionally biased region" description="Low complexity" evidence="1">
    <location>
        <begin position="414"/>
        <end position="440"/>
    </location>
</feature>
<sequence>MEARAPSAASARAVAALLVAALLLGAPVSASAASSYPAKVLGGLLTSTATAVAKKLWSLKSTARTAATAAASGRSMVKYEGGYAVETVFDGSNLGIEPHSVELTPAGDLLLLDSMNSNLYRVQLPLSRYSRPKLVAGSLEGLSGHVDGRLREAKLNHPKGFTVDDRGNIYVADAMNMAIRKISDTGVTTIAGGKSMRGGHMDGPSDDAKFSTDFEIRYISSSCSLLVIDRGNQAIREIPLQPDDCEYQDEAGFPLGVALLFAAGFFGYMLALLQRRVLGMVSATEPFKPSFRPPLIPNEDEAGKHEAEEGFFTSMGKLMGGAKSSVADMFSRKKRPARQHHQQHQQRRANPWPVQESYAIPHEETPPPLDSRGPTPQKNYAFVTTEPEKAHHVRHGQPYLGGWDARGPQPPPEQQQVYPHHQQQHRQPPEQQAYQLQQQHQQRRQPEQQMYQLQQHRQYSSGPQTFYEQSCETTNEVVFGAVQEVDSKRRMVEIKAVNYGDTFYEQYGMRYRNNYIGYNSNNY</sequence>
<keyword evidence="2" id="KW-0812">Transmembrane</keyword>
<dbReference type="InterPro" id="IPR011042">
    <property type="entry name" value="6-blade_b-propeller_TolB-like"/>
</dbReference>
<dbReference type="EMBL" id="LT934124">
    <property type="protein sequence ID" value="VAI85054.1"/>
    <property type="molecule type" value="Genomic_DNA"/>
</dbReference>
<evidence type="ECO:0000313" key="5">
    <source>
        <dbReference type="Proteomes" id="UP000324705"/>
    </source>
</evidence>
<dbReference type="AlphaFoldDB" id="A0A9R0ZVY2"/>
<organism evidence="4 5">
    <name type="scientific">Triticum turgidum subsp. durum</name>
    <name type="common">Durum wheat</name>
    <name type="synonym">Triticum durum</name>
    <dbReference type="NCBI Taxonomy" id="4567"/>
    <lineage>
        <taxon>Eukaryota</taxon>
        <taxon>Viridiplantae</taxon>
        <taxon>Streptophyta</taxon>
        <taxon>Embryophyta</taxon>
        <taxon>Tracheophyta</taxon>
        <taxon>Spermatophyta</taxon>
        <taxon>Magnoliopsida</taxon>
        <taxon>Liliopsida</taxon>
        <taxon>Poales</taxon>
        <taxon>Poaceae</taxon>
        <taxon>BOP clade</taxon>
        <taxon>Pooideae</taxon>
        <taxon>Triticodae</taxon>
        <taxon>Triticeae</taxon>
        <taxon>Triticinae</taxon>
        <taxon>Triticum</taxon>
    </lineage>
</organism>
<feature type="region of interest" description="Disordered" evidence="1">
    <location>
        <begin position="323"/>
        <end position="448"/>
    </location>
</feature>
<keyword evidence="2" id="KW-0472">Membrane</keyword>
<evidence type="ECO:0000256" key="3">
    <source>
        <dbReference type="SAM" id="SignalP"/>
    </source>
</evidence>
<dbReference type="OMA" id="DYDQYQN"/>
<feature type="signal peptide" evidence="3">
    <location>
        <begin position="1"/>
        <end position="32"/>
    </location>
</feature>
<accession>A0A9R0ZVY2</accession>
<feature type="chain" id="PRO_5040335052" description="NHL repeat-containing protein" evidence="3">
    <location>
        <begin position="33"/>
        <end position="523"/>
    </location>
</feature>
<dbReference type="PANTHER" id="PTHR13833">
    <property type="match status" value="1"/>
</dbReference>
<gene>
    <name evidence="4" type="ORF">TRITD_7Bv1G048580</name>
</gene>
<keyword evidence="3" id="KW-0732">Signal</keyword>
<reference evidence="4 5" key="1">
    <citation type="submission" date="2017-09" db="EMBL/GenBank/DDBJ databases">
        <authorList>
            <consortium name="International Durum Wheat Genome Sequencing Consortium (IDWGSC)"/>
            <person name="Milanesi L."/>
        </authorList>
    </citation>
    <scope>NUCLEOTIDE SEQUENCE [LARGE SCALE GENOMIC DNA]</scope>
    <source>
        <strain evidence="5">cv. Svevo</strain>
    </source>
</reference>